<evidence type="ECO:0000313" key="2">
    <source>
        <dbReference type="Proteomes" id="UP001371456"/>
    </source>
</evidence>
<gene>
    <name evidence="1" type="ORF">RDI58_025080</name>
</gene>
<protein>
    <submittedName>
        <fullName evidence="1">Uncharacterized protein</fullName>
    </submittedName>
</protein>
<reference evidence="1 2" key="1">
    <citation type="submission" date="2024-02" db="EMBL/GenBank/DDBJ databases">
        <title>de novo genome assembly of Solanum bulbocastanum strain 11H21.</title>
        <authorList>
            <person name="Hosaka A.J."/>
        </authorList>
    </citation>
    <scope>NUCLEOTIDE SEQUENCE [LARGE SCALE GENOMIC DNA]</scope>
    <source>
        <tissue evidence="1">Young leaves</tissue>
    </source>
</reference>
<organism evidence="1 2">
    <name type="scientific">Solanum bulbocastanum</name>
    <name type="common">Wild potato</name>
    <dbReference type="NCBI Taxonomy" id="147425"/>
    <lineage>
        <taxon>Eukaryota</taxon>
        <taxon>Viridiplantae</taxon>
        <taxon>Streptophyta</taxon>
        <taxon>Embryophyta</taxon>
        <taxon>Tracheophyta</taxon>
        <taxon>Spermatophyta</taxon>
        <taxon>Magnoliopsida</taxon>
        <taxon>eudicotyledons</taxon>
        <taxon>Gunneridae</taxon>
        <taxon>Pentapetalae</taxon>
        <taxon>asterids</taxon>
        <taxon>lamiids</taxon>
        <taxon>Solanales</taxon>
        <taxon>Solanaceae</taxon>
        <taxon>Solanoideae</taxon>
        <taxon>Solaneae</taxon>
        <taxon>Solanum</taxon>
    </lineage>
</organism>
<sequence>MWSSALCNLACYRDTTRKLVSLSWALRVDQQWLEVEVKHNKPPLPCVPEIAQDETEIESNTGSVVTPSCL</sequence>
<evidence type="ECO:0000313" key="1">
    <source>
        <dbReference type="EMBL" id="KAK6778362.1"/>
    </source>
</evidence>
<accession>A0AAN8Y414</accession>
<dbReference type="EMBL" id="JBANQN010000010">
    <property type="protein sequence ID" value="KAK6778362.1"/>
    <property type="molecule type" value="Genomic_DNA"/>
</dbReference>
<comment type="caution">
    <text evidence="1">The sequence shown here is derived from an EMBL/GenBank/DDBJ whole genome shotgun (WGS) entry which is preliminary data.</text>
</comment>
<proteinExistence type="predicted"/>
<dbReference type="AlphaFoldDB" id="A0AAN8Y414"/>
<dbReference type="Proteomes" id="UP001371456">
    <property type="component" value="Unassembled WGS sequence"/>
</dbReference>
<name>A0AAN8Y414_SOLBU</name>
<keyword evidence="2" id="KW-1185">Reference proteome</keyword>